<accession>A0A328FCB2</accession>
<evidence type="ECO:0000313" key="5">
    <source>
        <dbReference type="Proteomes" id="UP000293902"/>
    </source>
</evidence>
<dbReference type="AlphaFoldDB" id="A0A328FCB2"/>
<sequence>MQQTGFYTKIEAIATVIIAIATVIPLILIILPINPKEQIVETPKKTYENLEYTLHEYDPQFIKNAQTNLSVAFKNIGKENFVTLIISPLGKKSSSHAVLDSYTKEFKSSVGVFNIQILKIDYDSKRVLVQVSRKT</sequence>
<dbReference type="RefSeq" id="WP_131072013.1">
    <property type="nucleotide sequence ID" value="NZ_CP036313.1"/>
</dbReference>
<gene>
    <name evidence="3" type="ORF">DO021_17350</name>
    <name evidence="2" type="ORF">EYB58_05580</name>
</gene>
<reference evidence="2 5" key="2">
    <citation type="submission" date="2019-02" db="EMBL/GenBank/DDBJ databases">
        <title>Complete genome sequence of Desulfobacter hydrogenophilus AcRS1.</title>
        <authorList>
            <person name="Marietou A."/>
            <person name="Lund M.B."/>
            <person name="Marshall I.P.G."/>
            <person name="Schreiber L."/>
            <person name="Jorgensen B."/>
        </authorList>
    </citation>
    <scope>NUCLEOTIDE SEQUENCE [LARGE SCALE GENOMIC DNA]</scope>
    <source>
        <strain evidence="2 5">AcRS1</strain>
    </source>
</reference>
<keyword evidence="5" id="KW-1185">Reference proteome</keyword>
<evidence type="ECO:0000313" key="2">
    <source>
        <dbReference type="EMBL" id="QBH12426.1"/>
    </source>
</evidence>
<evidence type="ECO:0000256" key="1">
    <source>
        <dbReference type="SAM" id="Phobius"/>
    </source>
</evidence>
<dbReference type="EMBL" id="QLNI01000039">
    <property type="protein sequence ID" value="RAM00735.1"/>
    <property type="molecule type" value="Genomic_DNA"/>
</dbReference>
<dbReference type="Proteomes" id="UP000293902">
    <property type="component" value="Chromosome"/>
</dbReference>
<evidence type="ECO:0000313" key="4">
    <source>
        <dbReference type="Proteomes" id="UP000248798"/>
    </source>
</evidence>
<evidence type="ECO:0000313" key="3">
    <source>
        <dbReference type="EMBL" id="RAM00735.1"/>
    </source>
</evidence>
<dbReference type="EMBL" id="CP036313">
    <property type="protein sequence ID" value="QBH12426.1"/>
    <property type="molecule type" value="Genomic_DNA"/>
</dbReference>
<dbReference type="Proteomes" id="UP000248798">
    <property type="component" value="Unassembled WGS sequence"/>
</dbReference>
<name>A0A328FCB2_9BACT</name>
<feature type="transmembrane region" description="Helical" evidence="1">
    <location>
        <begin position="12"/>
        <end position="33"/>
    </location>
</feature>
<organism evidence="3 4">
    <name type="scientific">Desulfobacter hydrogenophilus</name>
    <dbReference type="NCBI Taxonomy" id="2291"/>
    <lineage>
        <taxon>Bacteria</taxon>
        <taxon>Pseudomonadati</taxon>
        <taxon>Thermodesulfobacteriota</taxon>
        <taxon>Desulfobacteria</taxon>
        <taxon>Desulfobacterales</taxon>
        <taxon>Desulfobacteraceae</taxon>
        <taxon>Desulfobacter</taxon>
    </lineage>
</organism>
<keyword evidence="1" id="KW-1133">Transmembrane helix</keyword>
<reference evidence="3 4" key="1">
    <citation type="submission" date="2018-06" db="EMBL/GenBank/DDBJ databases">
        <title>Complete Genome Sequence of Desulfobacter hydrogenophilus (DSM3380).</title>
        <authorList>
            <person name="Marietou A."/>
            <person name="Schreiber L."/>
            <person name="Marshall I."/>
            <person name="Jorgensen B."/>
        </authorList>
    </citation>
    <scope>NUCLEOTIDE SEQUENCE [LARGE SCALE GENOMIC DNA]</scope>
    <source>
        <strain evidence="3 4">DSM 3380</strain>
    </source>
</reference>
<keyword evidence="1" id="KW-0812">Transmembrane</keyword>
<keyword evidence="1" id="KW-0472">Membrane</keyword>
<proteinExistence type="predicted"/>
<protein>
    <submittedName>
        <fullName evidence="3">Uncharacterized protein</fullName>
    </submittedName>
</protein>